<evidence type="ECO:0000313" key="2">
    <source>
        <dbReference type="Proteomes" id="UP001283361"/>
    </source>
</evidence>
<name>A0AAE0ZM62_9GAST</name>
<comment type="caution">
    <text evidence="1">The sequence shown here is derived from an EMBL/GenBank/DDBJ whole genome shotgun (WGS) entry which is preliminary data.</text>
</comment>
<proteinExistence type="predicted"/>
<gene>
    <name evidence="1" type="ORF">RRG08_066519</name>
</gene>
<dbReference type="EMBL" id="JAWDGP010003682">
    <property type="protein sequence ID" value="KAK3771775.1"/>
    <property type="molecule type" value="Genomic_DNA"/>
</dbReference>
<evidence type="ECO:0000313" key="1">
    <source>
        <dbReference type="EMBL" id="KAK3771775.1"/>
    </source>
</evidence>
<dbReference type="AlphaFoldDB" id="A0AAE0ZM62"/>
<accession>A0AAE0ZM62</accession>
<reference evidence="1" key="1">
    <citation type="journal article" date="2023" name="G3 (Bethesda)">
        <title>A reference genome for the long-term kleptoplast-retaining sea slug Elysia crispata morphotype clarki.</title>
        <authorList>
            <person name="Eastman K.E."/>
            <person name="Pendleton A.L."/>
            <person name="Shaikh M.A."/>
            <person name="Suttiyut T."/>
            <person name="Ogas R."/>
            <person name="Tomko P."/>
            <person name="Gavelis G."/>
            <person name="Widhalm J.R."/>
            <person name="Wisecaver J.H."/>
        </authorList>
    </citation>
    <scope>NUCLEOTIDE SEQUENCE</scope>
    <source>
        <strain evidence="1">ECLA1</strain>
    </source>
</reference>
<sequence length="276" mass="30870">MYMIIFPDCRQKERRKIYRLTDGSAATTENGSLVSLAEMLHTKAYHNREWFPVEVGGDIDKARPQKGSCQAFYLLNRSCSKQTSQAVARWGLGFDPHLTRPVQDCLASHLPIESRRDCGVCEPSLPEDRQAAWFPRPGLDCLTLSGKNGFCVSGWAEGGSFPGLQAEQLTRWAMGLRDSAGQFLTLTFPLEIPTSGLEALDHALTPHKNQHLINSRGNTVTINAVTLTVVDNKPWNSHKMFYLYLGTHNSGKRYSTMKLPKAITRFRNNSRDSTAP</sequence>
<protein>
    <submittedName>
        <fullName evidence="1">Uncharacterized protein</fullName>
    </submittedName>
</protein>
<dbReference type="Proteomes" id="UP001283361">
    <property type="component" value="Unassembled WGS sequence"/>
</dbReference>
<organism evidence="1 2">
    <name type="scientific">Elysia crispata</name>
    <name type="common">lettuce slug</name>
    <dbReference type="NCBI Taxonomy" id="231223"/>
    <lineage>
        <taxon>Eukaryota</taxon>
        <taxon>Metazoa</taxon>
        <taxon>Spiralia</taxon>
        <taxon>Lophotrochozoa</taxon>
        <taxon>Mollusca</taxon>
        <taxon>Gastropoda</taxon>
        <taxon>Heterobranchia</taxon>
        <taxon>Euthyneura</taxon>
        <taxon>Panpulmonata</taxon>
        <taxon>Sacoglossa</taxon>
        <taxon>Placobranchoidea</taxon>
        <taxon>Plakobranchidae</taxon>
        <taxon>Elysia</taxon>
    </lineage>
</organism>
<keyword evidence="2" id="KW-1185">Reference proteome</keyword>